<dbReference type="AlphaFoldDB" id="A0AAV6R342"/>
<protein>
    <submittedName>
        <fullName evidence="2">Uncharacterized protein</fullName>
    </submittedName>
</protein>
<feature type="signal peptide" evidence="1">
    <location>
        <begin position="1"/>
        <end position="40"/>
    </location>
</feature>
<name>A0AAV6R342_SOLSE</name>
<organism evidence="2 3">
    <name type="scientific">Solea senegalensis</name>
    <name type="common">Senegalese sole</name>
    <dbReference type="NCBI Taxonomy" id="28829"/>
    <lineage>
        <taxon>Eukaryota</taxon>
        <taxon>Metazoa</taxon>
        <taxon>Chordata</taxon>
        <taxon>Craniata</taxon>
        <taxon>Vertebrata</taxon>
        <taxon>Euteleostomi</taxon>
        <taxon>Actinopterygii</taxon>
        <taxon>Neopterygii</taxon>
        <taxon>Teleostei</taxon>
        <taxon>Neoteleostei</taxon>
        <taxon>Acanthomorphata</taxon>
        <taxon>Carangaria</taxon>
        <taxon>Pleuronectiformes</taxon>
        <taxon>Pleuronectoidei</taxon>
        <taxon>Soleidae</taxon>
        <taxon>Solea</taxon>
    </lineage>
</organism>
<evidence type="ECO:0000313" key="2">
    <source>
        <dbReference type="EMBL" id="KAG7498766.1"/>
    </source>
</evidence>
<dbReference type="EMBL" id="JAGKHQ010000014">
    <property type="protein sequence ID" value="KAG7498766.1"/>
    <property type="molecule type" value="Genomic_DNA"/>
</dbReference>
<gene>
    <name evidence="2" type="ORF">JOB18_020286</name>
</gene>
<dbReference type="Proteomes" id="UP000693946">
    <property type="component" value="Linkage Group LG21"/>
</dbReference>
<proteinExistence type="predicted"/>
<feature type="chain" id="PRO_5043608122" evidence="1">
    <location>
        <begin position="41"/>
        <end position="386"/>
    </location>
</feature>
<evidence type="ECO:0000256" key="1">
    <source>
        <dbReference type="SAM" id="SignalP"/>
    </source>
</evidence>
<dbReference type="GO" id="GO:0020037">
    <property type="term" value="F:heme binding"/>
    <property type="evidence" value="ECO:0007669"/>
    <property type="project" value="TreeGrafter"/>
</dbReference>
<evidence type="ECO:0000313" key="3">
    <source>
        <dbReference type="Proteomes" id="UP000693946"/>
    </source>
</evidence>
<keyword evidence="3" id="KW-1185">Reference proteome</keyword>
<reference evidence="2 3" key="1">
    <citation type="journal article" date="2021" name="Sci. Rep.">
        <title>Chromosome anchoring in Senegalese sole (Solea senegalensis) reveals sex-associated markers and genome rearrangements in flatfish.</title>
        <authorList>
            <person name="Guerrero-Cozar I."/>
            <person name="Gomez-Garrido J."/>
            <person name="Berbel C."/>
            <person name="Martinez-Blanch J.F."/>
            <person name="Alioto T."/>
            <person name="Claros M.G."/>
            <person name="Gagnaire P.A."/>
            <person name="Manchado M."/>
        </authorList>
    </citation>
    <scope>NUCLEOTIDE SEQUENCE [LARGE SCALE GENOMIC DNA]</scope>
    <source>
        <strain evidence="2">Sse05_10M</strain>
    </source>
</reference>
<dbReference type="PANTHER" id="PTHR11220:SF1">
    <property type="entry name" value="HEME-BINDING PROTEIN 2"/>
    <property type="match status" value="1"/>
</dbReference>
<dbReference type="Pfam" id="PF04832">
    <property type="entry name" value="SOUL"/>
    <property type="match status" value="2"/>
</dbReference>
<accession>A0AAV6R342</accession>
<comment type="caution">
    <text evidence="2">The sequence shown here is derived from an EMBL/GenBank/DDBJ whole genome shotgun (WGS) entry which is preliminary data.</text>
</comment>
<dbReference type="PANTHER" id="PTHR11220">
    <property type="entry name" value="HEME-BINDING PROTEIN-RELATED"/>
    <property type="match status" value="1"/>
</dbReference>
<sequence>MPCWITLDIHTFGIHPTQSSVKMMFVSGLVVFLLALTAEAQEVDPAQKWMYDLLSTSDNYEVRQYDPATWVSTNSSMFGDGDVDASIQQLMEYFNGANADGATFDMVSPLIMTMPDNSSLDSAIMWSFLLPSSFSVPPAPLDDSLFLTDGTAMTVLALSSEFNNNNNMFDIGKMISDEFALQSLMNSIGEIETEAAYAVFFKDPAQKWMYDLLSTSDNYEVRQYDPATWVSTNSSMFGDGDVDASIQQLMEYFNGANADGATFDMVSPLIMTMPDNSSLDSAIMWSFLLPSSFSVPPAPLDDSLFLTDATAMTVLALSSEFNNNNNMFDIGKMISDEFALQSLMNTIGEIETEAAYAVFFNPLASSQGANELWLLAPMNPFGLPSF</sequence>
<dbReference type="InterPro" id="IPR006917">
    <property type="entry name" value="SOUL_heme-bd"/>
</dbReference>
<keyword evidence="1" id="KW-0732">Signal</keyword>